<dbReference type="SUPFAM" id="SSF52540">
    <property type="entry name" value="P-loop containing nucleoside triphosphate hydrolases"/>
    <property type="match status" value="1"/>
</dbReference>
<evidence type="ECO:0000313" key="2">
    <source>
        <dbReference type="EMBL" id="MCA6065437.1"/>
    </source>
</evidence>
<organism evidence="2 3">
    <name type="scientific">Thalassolituus marinus</name>
    <dbReference type="NCBI Taxonomy" id="671053"/>
    <lineage>
        <taxon>Bacteria</taxon>
        <taxon>Pseudomonadati</taxon>
        <taxon>Pseudomonadota</taxon>
        <taxon>Gammaproteobacteria</taxon>
        <taxon>Oceanospirillales</taxon>
        <taxon>Oceanospirillaceae</taxon>
        <taxon>Thalassolituus</taxon>
    </lineage>
</organism>
<dbReference type="PANTHER" id="PTHR42759:SF1">
    <property type="entry name" value="MAGNESIUM-CHELATASE SUBUNIT CHLD"/>
    <property type="match status" value="1"/>
</dbReference>
<name>A0ABS7ZUK2_9GAMM</name>
<evidence type="ECO:0000313" key="3">
    <source>
        <dbReference type="Proteomes" id="UP000714380"/>
    </source>
</evidence>
<keyword evidence="3" id="KW-1185">Reference proteome</keyword>
<dbReference type="InterPro" id="IPR050764">
    <property type="entry name" value="CbbQ/NirQ/NorQ/GpvN"/>
</dbReference>
<dbReference type="InterPro" id="IPR011704">
    <property type="entry name" value="ATPase_dyneun-rel_AAA"/>
</dbReference>
<dbReference type="RefSeq" id="WP_225677371.1">
    <property type="nucleotide sequence ID" value="NZ_JAEDAH010000105.1"/>
</dbReference>
<dbReference type="CDD" id="cd00009">
    <property type="entry name" value="AAA"/>
    <property type="match status" value="1"/>
</dbReference>
<protein>
    <submittedName>
        <fullName evidence="2">AAA family ATPase</fullName>
    </submittedName>
</protein>
<dbReference type="Pfam" id="PF07728">
    <property type="entry name" value="AAA_5"/>
    <property type="match status" value="1"/>
</dbReference>
<accession>A0ABS7ZUK2</accession>
<feature type="domain" description="ATPase dynein-related AAA" evidence="1">
    <location>
        <begin position="74"/>
        <end position="196"/>
    </location>
</feature>
<gene>
    <name evidence="2" type="ORF">I9W95_17705</name>
</gene>
<proteinExistence type="predicted"/>
<reference evidence="2 3" key="1">
    <citation type="submission" date="2020-12" db="EMBL/GenBank/DDBJ databases">
        <title>Novel Thalassolituus-related marine hydrocarbonoclastic bacteria mediated algae-derived hydrocarbons mineralization in twilight zone of the northern South China Sea.</title>
        <authorList>
            <person name="Dong C."/>
        </authorList>
    </citation>
    <scope>NUCLEOTIDE SEQUENCE [LARGE SCALE GENOMIC DNA]</scope>
    <source>
        <strain evidence="2 3">IMCC1826</strain>
    </source>
</reference>
<dbReference type="InterPro" id="IPR027417">
    <property type="entry name" value="P-loop_NTPase"/>
</dbReference>
<comment type="caution">
    <text evidence="2">The sequence shown here is derived from an EMBL/GenBank/DDBJ whole genome shotgun (WGS) entry which is preliminary data.</text>
</comment>
<dbReference type="PANTHER" id="PTHR42759">
    <property type="entry name" value="MOXR FAMILY PROTEIN"/>
    <property type="match status" value="1"/>
</dbReference>
<sequence>MTQSQNPTSATSKRSIFEAFGIDSEVAKKNHFPVWQGEEEAKPYIPAEKSFYFDKDRLNDLNEFEMSGYRDGCLFITGPKGCGKSSGVEQYYARKEKPVFRITGHERMEVSDLLGHMSLKDSSTHYQYGPLTLAAKFGGVLLFDEADACPPEVLVGLHGILEMGSHFVIPDNGGEVIRIRDGFRVVITGNTSGYGDLNGNHAGTVVQNSATLDRFNYLQWDYYPAEIESQIVQTAVNNKLPKTLLDLMIKSANMTRVEGGCEDISTRTLVRWARKMLIFSAANQPKPFQYSLDRAFTFRLPQAKREEVYSVMRTVFGTVEFHGNPEKSA</sequence>
<dbReference type="Gene3D" id="3.40.50.300">
    <property type="entry name" value="P-loop containing nucleotide triphosphate hydrolases"/>
    <property type="match status" value="1"/>
</dbReference>
<dbReference type="Proteomes" id="UP000714380">
    <property type="component" value="Unassembled WGS sequence"/>
</dbReference>
<dbReference type="EMBL" id="JAEDAH010000105">
    <property type="protein sequence ID" value="MCA6065437.1"/>
    <property type="molecule type" value="Genomic_DNA"/>
</dbReference>
<evidence type="ECO:0000259" key="1">
    <source>
        <dbReference type="Pfam" id="PF07728"/>
    </source>
</evidence>